<evidence type="ECO:0008006" key="4">
    <source>
        <dbReference type="Google" id="ProtNLM"/>
    </source>
</evidence>
<accession>A0A2A2SAX8</accession>
<comment type="caution">
    <text evidence="2">The sequence shown here is derived from an EMBL/GenBank/DDBJ whole genome shotgun (WGS) entry which is preliminary data.</text>
</comment>
<dbReference type="Proteomes" id="UP000218151">
    <property type="component" value="Unassembled WGS sequence"/>
</dbReference>
<protein>
    <recommendedName>
        <fullName evidence="4">DUF2939 domain-containing protein</fullName>
    </recommendedName>
</protein>
<dbReference type="OrthoDB" id="7406839at2"/>
<name>A0A2A2SAX8_9SPHN</name>
<dbReference type="EMBL" id="NSLI01000007">
    <property type="protein sequence ID" value="PAX06373.1"/>
    <property type="molecule type" value="Genomic_DNA"/>
</dbReference>
<proteinExistence type="predicted"/>
<dbReference type="Pfam" id="PF11159">
    <property type="entry name" value="DUF2939"/>
    <property type="match status" value="1"/>
</dbReference>
<evidence type="ECO:0000313" key="2">
    <source>
        <dbReference type="EMBL" id="PAX06373.1"/>
    </source>
</evidence>
<dbReference type="AlphaFoldDB" id="A0A2A2SAX8"/>
<evidence type="ECO:0000256" key="1">
    <source>
        <dbReference type="SAM" id="MobiDB-lite"/>
    </source>
</evidence>
<feature type="region of interest" description="Disordered" evidence="1">
    <location>
        <begin position="132"/>
        <end position="168"/>
    </location>
</feature>
<dbReference type="InterPro" id="IPR021330">
    <property type="entry name" value="DUF2939"/>
</dbReference>
<evidence type="ECO:0000313" key="3">
    <source>
        <dbReference type="Proteomes" id="UP000218151"/>
    </source>
</evidence>
<reference evidence="3" key="1">
    <citation type="submission" date="2017-09" db="EMBL/GenBank/DDBJ databases">
        <authorList>
            <person name="Feng G."/>
            <person name="Zhu H."/>
        </authorList>
    </citation>
    <scope>NUCLEOTIDE SEQUENCE [LARGE SCALE GENOMIC DNA]</scope>
    <source>
        <strain evidence="3">1PNM-20</strain>
    </source>
</reference>
<gene>
    <name evidence="2" type="ORF">CKY28_17370</name>
</gene>
<sequence>MRRKIWAALMAIVVLFAVAYVASPFWAARQFREAALSADVDRLKAAVDFPAVRESLKSQLSVAMTAKFENDPAMRKNPFAGFGMTLMPTVVGKLVDGLTPTRPGTPSRIGSHRRCLPQAHAGEQLLRCRCLRPRPPPERRSRTAVRRLLPLRHGQQRASLSPRRPVAL</sequence>
<keyword evidence="3" id="KW-1185">Reference proteome</keyword>
<organism evidence="2 3">
    <name type="scientific">Sphingomonas lenta</name>
    <dbReference type="NCBI Taxonomy" id="1141887"/>
    <lineage>
        <taxon>Bacteria</taxon>
        <taxon>Pseudomonadati</taxon>
        <taxon>Pseudomonadota</taxon>
        <taxon>Alphaproteobacteria</taxon>
        <taxon>Sphingomonadales</taxon>
        <taxon>Sphingomonadaceae</taxon>
        <taxon>Sphingomonas</taxon>
    </lineage>
</organism>